<feature type="transmembrane region" description="Helical" evidence="5">
    <location>
        <begin position="206"/>
        <end position="223"/>
    </location>
</feature>
<feature type="domain" description="Major facilitator superfamily (MFS) profile" evidence="6">
    <location>
        <begin position="5"/>
        <end position="385"/>
    </location>
</feature>
<evidence type="ECO:0000256" key="4">
    <source>
        <dbReference type="ARBA" id="ARBA00023136"/>
    </source>
</evidence>
<dbReference type="InterPro" id="IPR020846">
    <property type="entry name" value="MFS_dom"/>
</dbReference>
<keyword evidence="3 5" id="KW-1133">Transmembrane helix</keyword>
<comment type="caution">
    <text evidence="7">The sequence shown here is derived from an EMBL/GenBank/DDBJ whole genome shotgun (WGS) entry which is preliminary data.</text>
</comment>
<protein>
    <submittedName>
        <fullName evidence="7">MFS transporter</fullName>
    </submittedName>
</protein>
<feature type="transmembrane region" description="Helical" evidence="5">
    <location>
        <begin position="274"/>
        <end position="293"/>
    </location>
</feature>
<dbReference type="PROSITE" id="PS50850">
    <property type="entry name" value="MFS"/>
    <property type="match status" value="1"/>
</dbReference>
<dbReference type="Proteomes" id="UP001501586">
    <property type="component" value="Unassembled WGS sequence"/>
</dbReference>
<dbReference type="InterPro" id="IPR036259">
    <property type="entry name" value="MFS_trans_sf"/>
</dbReference>
<keyword evidence="8" id="KW-1185">Reference proteome</keyword>
<organism evidence="7 8">
    <name type="scientific">Brevibacterium daeguense</name>
    <dbReference type="NCBI Taxonomy" id="909936"/>
    <lineage>
        <taxon>Bacteria</taxon>
        <taxon>Bacillati</taxon>
        <taxon>Actinomycetota</taxon>
        <taxon>Actinomycetes</taxon>
        <taxon>Micrococcales</taxon>
        <taxon>Brevibacteriaceae</taxon>
        <taxon>Brevibacterium</taxon>
    </lineage>
</organism>
<proteinExistence type="predicted"/>
<evidence type="ECO:0000313" key="8">
    <source>
        <dbReference type="Proteomes" id="UP001501586"/>
    </source>
</evidence>
<keyword evidence="4 5" id="KW-0472">Membrane</keyword>
<feature type="transmembrane region" description="Helical" evidence="5">
    <location>
        <begin position="72"/>
        <end position="91"/>
    </location>
</feature>
<keyword evidence="2 5" id="KW-0812">Transmembrane</keyword>
<dbReference type="PANTHER" id="PTHR23527:SF1">
    <property type="entry name" value="BLL3282 PROTEIN"/>
    <property type="match status" value="1"/>
</dbReference>
<dbReference type="Pfam" id="PF07690">
    <property type="entry name" value="MFS_1"/>
    <property type="match status" value="1"/>
</dbReference>
<gene>
    <name evidence="7" type="ORF">GCM10022261_12840</name>
</gene>
<dbReference type="InterPro" id="IPR011701">
    <property type="entry name" value="MFS"/>
</dbReference>
<accession>A0ABP8EIG5</accession>
<evidence type="ECO:0000256" key="1">
    <source>
        <dbReference type="ARBA" id="ARBA00004651"/>
    </source>
</evidence>
<dbReference type="EMBL" id="BAABAZ010000004">
    <property type="protein sequence ID" value="GAA4283753.1"/>
    <property type="molecule type" value="Genomic_DNA"/>
</dbReference>
<reference evidence="8" key="1">
    <citation type="journal article" date="2019" name="Int. J. Syst. Evol. Microbiol.">
        <title>The Global Catalogue of Microorganisms (GCM) 10K type strain sequencing project: providing services to taxonomists for standard genome sequencing and annotation.</title>
        <authorList>
            <consortium name="The Broad Institute Genomics Platform"/>
            <consortium name="The Broad Institute Genome Sequencing Center for Infectious Disease"/>
            <person name="Wu L."/>
            <person name="Ma J."/>
        </authorList>
    </citation>
    <scope>NUCLEOTIDE SEQUENCE [LARGE SCALE GENOMIC DNA]</scope>
    <source>
        <strain evidence="8">JCM 17458</strain>
    </source>
</reference>
<dbReference type="PANTHER" id="PTHR23527">
    <property type="entry name" value="BLL3282 PROTEIN"/>
    <property type="match status" value="1"/>
</dbReference>
<evidence type="ECO:0000313" key="7">
    <source>
        <dbReference type="EMBL" id="GAA4283753.1"/>
    </source>
</evidence>
<evidence type="ECO:0000256" key="5">
    <source>
        <dbReference type="SAM" id="Phobius"/>
    </source>
</evidence>
<dbReference type="InterPro" id="IPR052952">
    <property type="entry name" value="MFS-Transporter"/>
</dbReference>
<feature type="transmembrane region" description="Helical" evidence="5">
    <location>
        <begin position="159"/>
        <end position="181"/>
    </location>
</feature>
<name>A0ABP8EIG5_9MICO</name>
<sequence length="388" mass="39071">MAPRAWVVLVAGVVAQALATVVVTAPAFLIPLLVEQGMPLPQAGMLAAAPNLGLVLTLVAWGAVADRFGERWVIVAGLGLTGAFTLLAATAGGFVALGALLALAGAASGSINSASGRVVVGWFPRHRRGLAMGIRQCAQPLGMAAAALMVPTLARDFGIPAPLLVAGAAAAVAAIGCAFAIRNPPPQPAPEAVPASAPNPYRESSFLWRIHAVSALLVIPQFTLSTFGLLWLISGLGLGAATAGVLMAVAQVIGGLGRIAMGYRSDFAQHRVKVLRGVAIAAIVCMLLLAGAAEVRLVVVGSLIFILATAVSVADNGLEFTSVAEAAGPRWSGRALGVQNTGQFIAGSAVGPVVGALIAGIGFPLTYLIVAAAPLLSVPLIPRADRNA</sequence>
<comment type="subcellular location">
    <subcellularLocation>
        <location evidence="1">Cell membrane</location>
        <topology evidence="1">Multi-pass membrane protein</topology>
    </subcellularLocation>
</comment>
<dbReference type="Gene3D" id="1.20.1250.20">
    <property type="entry name" value="MFS general substrate transporter like domains"/>
    <property type="match status" value="2"/>
</dbReference>
<feature type="transmembrane region" description="Helical" evidence="5">
    <location>
        <begin position="229"/>
        <end position="253"/>
    </location>
</feature>
<feature type="transmembrane region" description="Helical" evidence="5">
    <location>
        <begin position="43"/>
        <end position="65"/>
    </location>
</feature>
<evidence type="ECO:0000256" key="3">
    <source>
        <dbReference type="ARBA" id="ARBA00022989"/>
    </source>
</evidence>
<dbReference type="SUPFAM" id="SSF103473">
    <property type="entry name" value="MFS general substrate transporter"/>
    <property type="match status" value="1"/>
</dbReference>
<evidence type="ECO:0000259" key="6">
    <source>
        <dbReference type="PROSITE" id="PS50850"/>
    </source>
</evidence>
<feature type="transmembrane region" description="Helical" evidence="5">
    <location>
        <begin position="353"/>
        <end position="376"/>
    </location>
</feature>
<evidence type="ECO:0000256" key="2">
    <source>
        <dbReference type="ARBA" id="ARBA00022692"/>
    </source>
</evidence>